<dbReference type="OrthoDB" id="47801at2759"/>
<proteinExistence type="predicted"/>
<dbReference type="GO" id="GO:0016874">
    <property type="term" value="F:ligase activity"/>
    <property type="evidence" value="ECO:0007669"/>
    <property type="project" value="UniProtKB-KW"/>
</dbReference>
<dbReference type="Pfam" id="PF00179">
    <property type="entry name" value="UQ_con"/>
    <property type="match status" value="1"/>
</dbReference>
<keyword evidence="2" id="KW-0833">Ubl conjugation pathway</keyword>
<name>A0A0C2C352_9BILA</name>
<organism evidence="4 5">
    <name type="scientific">Ancylostoma duodenale</name>
    <dbReference type="NCBI Taxonomy" id="51022"/>
    <lineage>
        <taxon>Eukaryota</taxon>
        <taxon>Metazoa</taxon>
        <taxon>Ecdysozoa</taxon>
        <taxon>Nematoda</taxon>
        <taxon>Chromadorea</taxon>
        <taxon>Rhabditida</taxon>
        <taxon>Rhabditina</taxon>
        <taxon>Rhabditomorpha</taxon>
        <taxon>Strongyloidea</taxon>
        <taxon>Ancylostomatidae</taxon>
        <taxon>Ancylostomatinae</taxon>
        <taxon>Ancylostoma</taxon>
    </lineage>
</organism>
<evidence type="ECO:0000256" key="1">
    <source>
        <dbReference type="ARBA" id="ARBA00022679"/>
    </source>
</evidence>
<evidence type="ECO:0000256" key="2">
    <source>
        <dbReference type="ARBA" id="ARBA00022786"/>
    </source>
</evidence>
<keyword evidence="4" id="KW-0436">Ligase</keyword>
<sequence>MQVESLGVPGARLVLDECLVGGDSSDFVPNRKFYATVFKEHKMLTEHVPDSIHVHAFASRLNVIHVLIVGPSGTPFDSTPFYFTIKLPSDYPEKPPEASYSQEQLNPNLYQSGKVCTSLLGTWSGQGVETWNPSKSNLLQVLLSIQVPEPYYNEAGYESRKQQTEMADRSKRYNETATINSLEYLLKFPEKCRKVIYKDPPSDFKELVKDIVEKEWPGYCFF</sequence>
<dbReference type="PANTHER" id="PTHR46116:SF15">
    <property type="entry name" value="(E3-INDEPENDENT) E2 UBIQUITIN-CONJUGATING ENZYME"/>
    <property type="match status" value="1"/>
</dbReference>
<feature type="domain" description="UBC core" evidence="3">
    <location>
        <begin position="32"/>
        <end position="197"/>
    </location>
</feature>
<dbReference type="SMART" id="SM00212">
    <property type="entry name" value="UBCc"/>
    <property type="match status" value="1"/>
</dbReference>
<dbReference type="Proteomes" id="UP000054047">
    <property type="component" value="Unassembled WGS sequence"/>
</dbReference>
<dbReference type="EMBL" id="KN748913">
    <property type="protein sequence ID" value="KIH50708.1"/>
    <property type="molecule type" value="Genomic_DNA"/>
</dbReference>
<evidence type="ECO:0000259" key="3">
    <source>
        <dbReference type="PROSITE" id="PS50127"/>
    </source>
</evidence>
<dbReference type="InterPro" id="IPR000608">
    <property type="entry name" value="UBC"/>
</dbReference>
<evidence type="ECO:0000313" key="5">
    <source>
        <dbReference type="Proteomes" id="UP000054047"/>
    </source>
</evidence>
<dbReference type="PROSITE" id="PS50127">
    <property type="entry name" value="UBC_2"/>
    <property type="match status" value="1"/>
</dbReference>
<gene>
    <name evidence="4" type="ORF">ANCDUO_19210</name>
</gene>
<dbReference type="PANTHER" id="PTHR46116">
    <property type="entry name" value="(E3-INDEPENDENT) E2 UBIQUITIN-CONJUGATING ENZYME"/>
    <property type="match status" value="1"/>
</dbReference>
<dbReference type="GO" id="GO:0061631">
    <property type="term" value="F:ubiquitin conjugating enzyme activity"/>
    <property type="evidence" value="ECO:0007669"/>
    <property type="project" value="TreeGrafter"/>
</dbReference>
<dbReference type="InterPro" id="IPR016135">
    <property type="entry name" value="UBQ-conjugating_enzyme/RWD"/>
</dbReference>
<keyword evidence="5" id="KW-1185">Reference proteome</keyword>
<evidence type="ECO:0000313" key="4">
    <source>
        <dbReference type="EMBL" id="KIH50708.1"/>
    </source>
</evidence>
<keyword evidence="1" id="KW-0808">Transferase</keyword>
<dbReference type="Gene3D" id="3.10.110.10">
    <property type="entry name" value="Ubiquitin Conjugating Enzyme"/>
    <property type="match status" value="1"/>
</dbReference>
<protein>
    <submittedName>
        <fullName evidence="4">Ubiquitin--protein ligase</fullName>
    </submittedName>
</protein>
<dbReference type="AlphaFoldDB" id="A0A0C2C352"/>
<accession>A0A0C2C352</accession>
<dbReference type="SUPFAM" id="SSF54495">
    <property type="entry name" value="UBC-like"/>
    <property type="match status" value="1"/>
</dbReference>
<reference evidence="4" key="1">
    <citation type="submission" date="2013-12" db="EMBL/GenBank/DDBJ databases">
        <title>Draft genome of the parsitic nematode Ancylostoma duodenale.</title>
        <authorList>
            <person name="Mitreva M."/>
        </authorList>
    </citation>
    <scope>NUCLEOTIDE SEQUENCE [LARGE SCALE GENOMIC DNA]</scope>
    <source>
        <strain evidence="4">Zhejiang</strain>
    </source>
</reference>